<evidence type="ECO:0000313" key="3">
    <source>
        <dbReference type="EMBL" id="PAB60874.1"/>
    </source>
</evidence>
<protein>
    <recommendedName>
        <fullName evidence="5">Core-binding (CB) domain-containing protein</fullName>
    </recommendedName>
</protein>
<comment type="caution">
    <text evidence="3">The sequence shown here is derived from an EMBL/GenBank/DDBJ whole genome shotgun (WGS) entry which is preliminary data.</text>
</comment>
<sequence>MNKESFKRAIEYIEAQSIKSEKTKKLYRDILQKIFTKEEELRKPYVEFTYHEAIDMLKFWKIKTLRSLNIINTILNKYIEFYVNEGMANPKEVIFLSEEDLKLCIYSDYDNKYFTSVEEYEYFVENFCHNAQDAVVYTLRFEGVGGRQHEEIRNLREEDCNTETNELTLRSTDKDGNEQVRTIKISNVSMRVIQDAINETSYFKNNGLENPDNKTQKFTVSRNGYVVRYSGRESYEPVKFYLINDRVKKLSRAYGKELLNPKNVFYSGMVLRLKELEDNKGELTTQDYKAIHKRYGLSENTWFYSKQLYQNIKQYLS</sequence>
<keyword evidence="4" id="KW-1185">Reference proteome</keyword>
<gene>
    <name evidence="3" type="ORF">CCE28_00120</name>
</gene>
<reference evidence="3 4" key="1">
    <citation type="submission" date="2017-06" db="EMBL/GenBank/DDBJ databases">
        <title>Draft genome sequence of anaerobic fermentative bacterium Anaeromicrobium sediminis DY2726D isolated from West Pacific Ocean sediments.</title>
        <authorList>
            <person name="Zeng X."/>
        </authorList>
    </citation>
    <scope>NUCLEOTIDE SEQUENCE [LARGE SCALE GENOMIC DNA]</scope>
    <source>
        <strain evidence="3 4">DY2726D</strain>
    </source>
</reference>
<dbReference type="InterPro" id="IPR011010">
    <property type="entry name" value="DNA_brk_join_enz"/>
</dbReference>
<name>A0A267MMP7_9FIRM</name>
<proteinExistence type="predicted"/>
<evidence type="ECO:0008006" key="5">
    <source>
        <dbReference type="Google" id="ProtNLM"/>
    </source>
</evidence>
<dbReference type="InterPro" id="IPR055008">
    <property type="entry name" value="MrpR_C_cat"/>
</dbReference>
<dbReference type="InterPro" id="IPR055009">
    <property type="entry name" value="MrpR_N_CB"/>
</dbReference>
<dbReference type="Proteomes" id="UP000216024">
    <property type="component" value="Unassembled WGS sequence"/>
</dbReference>
<feature type="domain" description="MrpR C-terminal catalytic" evidence="2">
    <location>
        <begin position="124"/>
        <end position="286"/>
    </location>
</feature>
<dbReference type="AlphaFoldDB" id="A0A267MMP7"/>
<feature type="domain" description="MrpR N-terminal core-binding" evidence="1">
    <location>
        <begin position="11"/>
        <end position="83"/>
    </location>
</feature>
<dbReference type="GO" id="GO:0003677">
    <property type="term" value="F:DNA binding"/>
    <property type="evidence" value="ECO:0007669"/>
    <property type="project" value="InterPro"/>
</dbReference>
<evidence type="ECO:0000259" key="1">
    <source>
        <dbReference type="Pfam" id="PF22822"/>
    </source>
</evidence>
<dbReference type="EMBL" id="NIBG01000001">
    <property type="protein sequence ID" value="PAB60874.1"/>
    <property type="molecule type" value="Genomic_DNA"/>
</dbReference>
<evidence type="ECO:0000313" key="4">
    <source>
        <dbReference type="Proteomes" id="UP000216024"/>
    </source>
</evidence>
<dbReference type="Pfam" id="PF22823">
    <property type="entry name" value="MrpR_C_cat"/>
    <property type="match status" value="1"/>
</dbReference>
<dbReference type="SUPFAM" id="SSF56349">
    <property type="entry name" value="DNA breaking-rejoining enzymes"/>
    <property type="match status" value="1"/>
</dbReference>
<accession>A0A267MMP7</accession>
<evidence type="ECO:0000259" key="2">
    <source>
        <dbReference type="Pfam" id="PF22823"/>
    </source>
</evidence>
<dbReference type="Pfam" id="PF22822">
    <property type="entry name" value="MrpR_N_CB"/>
    <property type="match status" value="1"/>
</dbReference>
<organism evidence="3 4">
    <name type="scientific">Anaeromicrobium sediminis</name>
    <dbReference type="NCBI Taxonomy" id="1478221"/>
    <lineage>
        <taxon>Bacteria</taxon>
        <taxon>Bacillati</taxon>
        <taxon>Bacillota</taxon>
        <taxon>Clostridia</taxon>
        <taxon>Peptostreptococcales</taxon>
        <taxon>Thermotaleaceae</taxon>
        <taxon>Anaeromicrobium</taxon>
    </lineage>
</organism>